<dbReference type="EMBL" id="BAAAZC010000029">
    <property type="protein sequence ID" value="GAA3987312.1"/>
    <property type="molecule type" value="Genomic_DNA"/>
</dbReference>
<dbReference type="Proteomes" id="UP001500742">
    <property type="component" value="Unassembled WGS sequence"/>
</dbReference>
<sequence>MKKAIIVSVILVTAGLIPFSLQSSINIKAKYFDVCQQFAPSVGSSRWKEILGLPEEQWQINNTSLGFSVHNTKQDIKVRAITANAFEVINNQHHISYRYLYTVIPGVTNANTSTVIINHNTNGLKWLISQFSSSVSPSYLILCLKGFMENSKLYYGFAIKETTITARYMAVKKATIIAQNKYHQTAEAAQIVNNFINQNKLKAIAPLSASYYPYKTDSLQILVGLPVNKALTSTGGITFMQFHAGKMLVGNFKGRYADRHKIYAAMERYMDDHGLLKQIAPFETYLNNKIPTGDSDMVNMQLSYPVI</sequence>
<proteinExistence type="predicted"/>
<dbReference type="InterPro" id="IPR011256">
    <property type="entry name" value="Reg_factor_effector_dom_sf"/>
</dbReference>
<keyword evidence="2" id="KW-1185">Reference proteome</keyword>
<comment type="caution">
    <text evidence="1">The sequence shown here is derived from an EMBL/GenBank/DDBJ whole genome shotgun (WGS) entry which is preliminary data.</text>
</comment>
<name>A0ABP7QS74_9SPHI</name>
<dbReference type="SUPFAM" id="SSF55136">
    <property type="entry name" value="Probable bacterial effector-binding domain"/>
    <property type="match status" value="1"/>
</dbReference>
<organism evidence="1 2">
    <name type="scientific">Mucilaginibacter dorajii</name>
    <dbReference type="NCBI Taxonomy" id="692994"/>
    <lineage>
        <taxon>Bacteria</taxon>
        <taxon>Pseudomonadati</taxon>
        <taxon>Bacteroidota</taxon>
        <taxon>Sphingobacteriia</taxon>
        <taxon>Sphingobacteriales</taxon>
        <taxon>Sphingobacteriaceae</taxon>
        <taxon>Mucilaginibacter</taxon>
    </lineage>
</organism>
<gene>
    <name evidence="1" type="ORF">GCM10022210_44910</name>
</gene>
<reference evidence="2" key="1">
    <citation type="journal article" date="2019" name="Int. J. Syst. Evol. Microbiol.">
        <title>The Global Catalogue of Microorganisms (GCM) 10K type strain sequencing project: providing services to taxonomists for standard genome sequencing and annotation.</title>
        <authorList>
            <consortium name="The Broad Institute Genomics Platform"/>
            <consortium name="The Broad Institute Genome Sequencing Center for Infectious Disease"/>
            <person name="Wu L."/>
            <person name="Ma J."/>
        </authorList>
    </citation>
    <scope>NUCLEOTIDE SEQUENCE [LARGE SCALE GENOMIC DNA]</scope>
    <source>
        <strain evidence="2">JCM 16601</strain>
    </source>
</reference>
<dbReference type="Gene3D" id="3.20.80.10">
    <property type="entry name" value="Regulatory factor, effector binding domain"/>
    <property type="match status" value="1"/>
</dbReference>
<evidence type="ECO:0008006" key="3">
    <source>
        <dbReference type="Google" id="ProtNLM"/>
    </source>
</evidence>
<accession>A0ABP7QS74</accession>
<evidence type="ECO:0000313" key="2">
    <source>
        <dbReference type="Proteomes" id="UP001500742"/>
    </source>
</evidence>
<evidence type="ECO:0000313" key="1">
    <source>
        <dbReference type="EMBL" id="GAA3987312.1"/>
    </source>
</evidence>
<protein>
    <recommendedName>
        <fullName evidence="3">Bacterial transcription activator effector binding domain-containing protein</fullName>
    </recommendedName>
</protein>
<dbReference type="RefSeq" id="WP_259093960.1">
    <property type="nucleotide sequence ID" value="NZ_BAAAZC010000029.1"/>
</dbReference>